<dbReference type="EMBL" id="BAABJM010000007">
    <property type="protein sequence ID" value="GAA5066775.1"/>
    <property type="molecule type" value="Genomic_DNA"/>
</dbReference>
<evidence type="ECO:0000313" key="1">
    <source>
        <dbReference type="EMBL" id="GAA5066775.1"/>
    </source>
</evidence>
<comment type="caution">
    <text evidence="1">The sequence shown here is derived from an EMBL/GenBank/DDBJ whole genome shotgun (WGS) entry which is preliminary data.</text>
</comment>
<protein>
    <recommendedName>
        <fullName evidence="3">Nucleotidyl transferase AbiEii/AbiGii toxin family protein</fullName>
    </recommendedName>
</protein>
<reference evidence="2" key="1">
    <citation type="journal article" date="2019" name="Int. J. Syst. Evol. Microbiol.">
        <title>The Global Catalogue of Microorganisms (GCM) 10K type strain sequencing project: providing services to taxonomists for standard genome sequencing and annotation.</title>
        <authorList>
            <consortium name="The Broad Institute Genomics Platform"/>
            <consortium name="The Broad Institute Genome Sequencing Center for Infectious Disease"/>
            <person name="Wu L."/>
            <person name="Ma J."/>
        </authorList>
    </citation>
    <scope>NUCLEOTIDE SEQUENCE [LARGE SCALE GENOMIC DNA]</scope>
    <source>
        <strain evidence="2">JCM 18298</strain>
    </source>
</reference>
<evidence type="ECO:0000313" key="2">
    <source>
        <dbReference type="Proteomes" id="UP001500603"/>
    </source>
</evidence>
<sequence length="295" mass="32528">MTDRYRDATALRRALEVRLKQQAADTATDLARRRRLVVFDRVAARLSVDPVAGWVLKGGAVMEFRLCGRARMTKDMDLAARPDNEPDLDGPAVRALLIDALVVDGDSDGFVFLVSPAVDLKADFAGRGAWRFSVEARLAGKPFATVRIDVVARGAEIALTERLPLPNTLGFAGTPPRDIEAVDRRQHFAEKLHAFTRDYGDRPNTRVKDLVDLVLLIESGLTPDASVVRAVRHVFAVRATHEIPPQLPEPPPAWIHSYPELAVGLTETPARLDAAFDAVVEFWCEATDNKHNEKG</sequence>
<gene>
    <name evidence="1" type="ORF">GCM10023318_55330</name>
</gene>
<dbReference type="InterPro" id="IPR014942">
    <property type="entry name" value="AbiEii"/>
</dbReference>
<accession>A0ABP9KZD6</accession>
<organism evidence="1 2">
    <name type="scientific">Nocardia callitridis</name>
    <dbReference type="NCBI Taxonomy" id="648753"/>
    <lineage>
        <taxon>Bacteria</taxon>
        <taxon>Bacillati</taxon>
        <taxon>Actinomycetota</taxon>
        <taxon>Actinomycetes</taxon>
        <taxon>Mycobacteriales</taxon>
        <taxon>Nocardiaceae</taxon>
        <taxon>Nocardia</taxon>
    </lineage>
</organism>
<keyword evidence="2" id="KW-1185">Reference proteome</keyword>
<dbReference type="Pfam" id="PF08843">
    <property type="entry name" value="AbiEii"/>
    <property type="match status" value="1"/>
</dbReference>
<dbReference type="Proteomes" id="UP001500603">
    <property type="component" value="Unassembled WGS sequence"/>
</dbReference>
<dbReference type="RefSeq" id="WP_345499110.1">
    <property type="nucleotide sequence ID" value="NZ_BAABJM010000007.1"/>
</dbReference>
<name>A0ABP9KZD6_9NOCA</name>
<evidence type="ECO:0008006" key="3">
    <source>
        <dbReference type="Google" id="ProtNLM"/>
    </source>
</evidence>
<proteinExistence type="predicted"/>